<gene>
    <name evidence="3" type="ORF">EV356DRAFT_503979</name>
</gene>
<dbReference type="EMBL" id="ML991809">
    <property type="protein sequence ID" value="KAF2233139.1"/>
    <property type="molecule type" value="Genomic_DNA"/>
</dbReference>
<evidence type="ECO:0000256" key="1">
    <source>
        <dbReference type="SAM" id="MobiDB-lite"/>
    </source>
</evidence>
<dbReference type="SMART" id="SM00558">
    <property type="entry name" value="JmjC"/>
    <property type="match status" value="1"/>
</dbReference>
<dbReference type="PANTHER" id="PTHR12461:SF101">
    <property type="entry name" value="TRNA WYBUTOSINE-SYNTHESIZING PROTEIN 4"/>
    <property type="match status" value="1"/>
</dbReference>
<sequence>MDTAGENTAPNIRTGAENKLPTPPKPLVDWLAAAISNDFKPSDPIWACGDALLSALQISPNQVVRLAHEKLHSFPHQDVPIYWRRLFEEASLHVALKAMQGVMTNERIDHSQSSSSSQLDWISIVVETLDKAAIISGLPGREQLVHRLIDGLENVLYDSCNQDRRDQNEPYMKRRKIERAMMVPNREVLQFATHFFHKPKILHAIPAHSNLPFDQFQDHLLANRGSPTPLIIQDALVYWPALSDPSRSWSDPHYLLRKTLGGRRLVPVEFGRSYTDAGWGQRIITFREFMSNCLLRKCSEATTLSGWNVAAEEEPEQSERHSGATQCSANSEYQTSKRKINLTGYLAQHDLLSQIPSLRSDIAIPDYCYCATAATPQESESMSSSDEPLMNAWLGPGGTISPLHTDPYHNIFCQVVGSKYIRLYAPDQTSHLYPHGIDEQGVDMSNTSQIDLQPFISRDKGGPVDVPRGHDSENAASESPVAERFPLFEKAQYVEGLLGPGDCLYIPKGWWHYVESLSTSFSVSFWWN</sequence>
<dbReference type="FunFam" id="2.60.120.650:FF:000046">
    <property type="entry name" value="JmjC domain-containing protein D"/>
    <property type="match status" value="1"/>
</dbReference>
<evidence type="ECO:0000259" key="2">
    <source>
        <dbReference type="PROSITE" id="PS51184"/>
    </source>
</evidence>
<dbReference type="InterPro" id="IPR041667">
    <property type="entry name" value="Cupin_8"/>
</dbReference>
<feature type="domain" description="JmjC" evidence="2">
    <location>
        <begin position="344"/>
        <end position="528"/>
    </location>
</feature>
<accession>A0A6A6H5H9</accession>
<keyword evidence="4" id="KW-1185">Reference proteome</keyword>
<feature type="compositionally biased region" description="Basic and acidic residues" evidence="1">
    <location>
        <begin position="459"/>
        <end position="473"/>
    </location>
</feature>
<dbReference type="Pfam" id="PF13621">
    <property type="entry name" value="Cupin_8"/>
    <property type="match status" value="1"/>
</dbReference>
<evidence type="ECO:0000313" key="4">
    <source>
        <dbReference type="Proteomes" id="UP000800092"/>
    </source>
</evidence>
<dbReference type="Gene3D" id="2.60.120.650">
    <property type="entry name" value="Cupin"/>
    <property type="match status" value="1"/>
</dbReference>
<feature type="region of interest" description="Disordered" evidence="1">
    <location>
        <begin position="310"/>
        <end position="330"/>
    </location>
</feature>
<dbReference type="OrthoDB" id="47172at2759"/>
<dbReference type="PROSITE" id="PS51184">
    <property type="entry name" value="JMJC"/>
    <property type="match status" value="1"/>
</dbReference>
<dbReference type="InterPro" id="IPR003347">
    <property type="entry name" value="JmjC_dom"/>
</dbReference>
<proteinExistence type="predicted"/>
<organism evidence="3 4">
    <name type="scientific">Viridothelium virens</name>
    <name type="common">Speckled blister lichen</name>
    <name type="synonym">Trypethelium virens</name>
    <dbReference type="NCBI Taxonomy" id="1048519"/>
    <lineage>
        <taxon>Eukaryota</taxon>
        <taxon>Fungi</taxon>
        <taxon>Dikarya</taxon>
        <taxon>Ascomycota</taxon>
        <taxon>Pezizomycotina</taxon>
        <taxon>Dothideomycetes</taxon>
        <taxon>Dothideomycetes incertae sedis</taxon>
        <taxon>Trypetheliales</taxon>
        <taxon>Trypetheliaceae</taxon>
        <taxon>Viridothelium</taxon>
    </lineage>
</organism>
<protein>
    <submittedName>
        <fullName evidence="3">Clavaminate synthase-like protein</fullName>
    </submittedName>
</protein>
<feature type="region of interest" description="Disordered" evidence="1">
    <location>
        <begin position="459"/>
        <end position="479"/>
    </location>
</feature>
<dbReference type="AlphaFoldDB" id="A0A6A6H5H9"/>
<dbReference type="SUPFAM" id="SSF51197">
    <property type="entry name" value="Clavaminate synthase-like"/>
    <property type="match status" value="1"/>
</dbReference>
<dbReference type="PANTHER" id="PTHR12461">
    <property type="entry name" value="HYPOXIA-INDUCIBLE FACTOR 1 ALPHA INHIBITOR-RELATED"/>
    <property type="match status" value="1"/>
</dbReference>
<dbReference type="Proteomes" id="UP000800092">
    <property type="component" value="Unassembled WGS sequence"/>
</dbReference>
<feature type="compositionally biased region" description="Polar residues" evidence="1">
    <location>
        <begin position="1"/>
        <end position="11"/>
    </location>
</feature>
<name>A0A6A6H5H9_VIRVR</name>
<feature type="region of interest" description="Disordered" evidence="1">
    <location>
        <begin position="1"/>
        <end position="21"/>
    </location>
</feature>
<reference evidence="3" key="1">
    <citation type="journal article" date="2020" name="Stud. Mycol.">
        <title>101 Dothideomycetes genomes: a test case for predicting lifestyles and emergence of pathogens.</title>
        <authorList>
            <person name="Haridas S."/>
            <person name="Albert R."/>
            <person name="Binder M."/>
            <person name="Bloem J."/>
            <person name="Labutti K."/>
            <person name="Salamov A."/>
            <person name="Andreopoulos B."/>
            <person name="Baker S."/>
            <person name="Barry K."/>
            <person name="Bills G."/>
            <person name="Bluhm B."/>
            <person name="Cannon C."/>
            <person name="Castanera R."/>
            <person name="Culley D."/>
            <person name="Daum C."/>
            <person name="Ezra D."/>
            <person name="Gonzalez J."/>
            <person name="Henrissat B."/>
            <person name="Kuo A."/>
            <person name="Liang C."/>
            <person name="Lipzen A."/>
            <person name="Lutzoni F."/>
            <person name="Magnuson J."/>
            <person name="Mondo S."/>
            <person name="Nolan M."/>
            <person name="Ohm R."/>
            <person name="Pangilinan J."/>
            <person name="Park H.-J."/>
            <person name="Ramirez L."/>
            <person name="Alfaro M."/>
            <person name="Sun H."/>
            <person name="Tritt A."/>
            <person name="Yoshinaga Y."/>
            <person name="Zwiers L.-H."/>
            <person name="Turgeon B."/>
            <person name="Goodwin S."/>
            <person name="Spatafora J."/>
            <person name="Crous P."/>
            <person name="Grigoriev I."/>
        </authorList>
    </citation>
    <scope>NUCLEOTIDE SEQUENCE</scope>
    <source>
        <strain evidence="3">Tuck. ex Michener</strain>
    </source>
</reference>
<evidence type="ECO:0000313" key="3">
    <source>
        <dbReference type="EMBL" id="KAF2233139.1"/>
    </source>
</evidence>